<keyword evidence="3" id="KW-0560">Oxidoreductase</keyword>
<dbReference type="InterPro" id="IPR036291">
    <property type="entry name" value="NAD(P)-bd_dom_sf"/>
</dbReference>
<evidence type="ECO:0000313" key="5">
    <source>
        <dbReference type="EMBL" id="QKX61051.1"/>
    </source>
</evidence>
<protein>
    <recommendedName>
        <fullName evidence="4">NmrA-like domain-containing protein</fullName>
    </recommendedName>
</protein>
<comment type="similarity">
    <text evidence="1">Belongs to the NmrA-type oxidoreductase family. Isoflavone reductase subfamily.</text>
</comment>
<dbReference type="Gene3D" id="3.90.25.10">
    <property type="entry name" value="UDP-galactose 4-epimerase, domain 1"/>
    <property type="match status" value="1"/>
</dbReference>
<evidence type="ECO:0000259" key="4">
    <source>
        <dbReference type="Pfam" id="PF05368"/>
    </source>
</evidence>
<keyword evidence="2" id="KW-0521">NADP</keyword>
<dbReference type="SUPFAM" id="SSF51735">
    <property type="entry name" value="NAD(P)-binding Rossmann-fold domains"/>
    <property type="match status" value="1"/>
</dbReference>
<keyword evidence="6" id="KW-1185">Reference proteome</keyword>
<organism evidence="5 6">
    <name type="scientific">Talaromyces rugulosus</name>
    <name type="common">Penicillium rugulosum</name>
    <dbReference type="NCBI Taxonomy" id="121627"/>
    <lineage>
        <taxon>Eukaryota</taxon>
        <taxon>Fungi</taxon>
        <taxon>Dikarya</taxon>
        <taxon>Ascomycota</taxon>
        <taxon>Pezizomycotina</taxon>
        <taxon>Eurotiomycetes</taxon>
        <taxon>Eurotiomycetidae</taxon>
        <taxon>Eurotiales</taxon>
        <taxon>Trichocomaceae</taxon>
        <taxon>Talaromyces</taxon>
        <taxon>Talaromyces sect. Islandici</taxon>
    </lineage>
</organism>
<name>A0A7H8R5T2_TALRU</name>
<dbReference type="KEGG" id="trg:TRUGW13939_08197"/>
<gene>
    <name evidence="5" type="ORF">TRUGW13939_08197</name>
</gene>
<dbReference type="InterPro" id="IPR051609">
    <property type="entry name" value="NmrA/Isoflavone_reductase-like"/>
</dbReference>
<dbReference type="Proteomes" id="UP000509510">
    <property type="component" value="Chromosome IV"/>
</dbReference>
<dbReference type="AlphaFoldDB" id="A0A7H8R5T2"/>
<sequence length="316" mass="35242">MVKIAVAGGSGAVAQEVIEALIATKKHEILILSRQEPPTRSQSEVSWAHVDYNSVDQLVTVLNGFDVLLSFIVVLTDPGNVAQKNLIHAAIQAGIKRFAPSEWATSSVDYMPWYGGKAEVHDYLVELNKTEKVLEYCLFQPGMFTDYLVHPYNSAKHFRSFETQFDFYNRRVLVREEGLGDVVTFTTLEDFANIVVKAVEYQGEWPTVGGIRGTDISIGELIALGEKVRGAPFNVETLSTQDLKVEKIQSTWRPKVDHPSMPPEQTDALAGKLLSGVLLAISAGAFQVSDEWNRLLPDYQFTGADDFLSRFWQDKL</sequence>
<evidence type="ECO:0000256" key="3">
    <source>
        <dbReference type="ARBA" id="ARBA00023002"/>
    </source>
</evidence>
<dbReference type="EMBL" id="CP055901">
    <property type="protein sequence ID" value="QKX61051.1"/>
    <property type="molecule type" value="Genomic_DNA"/>
</dbReference>
<dbReference type="OrthoDB" id="10000533at2759"/>
<proteinExistence type="inferred from homology"/>
<dbReference type="PANTHER" id="PTHR47706:SF4">
    <property type="entry name" value="NMRA-LIKE DOMAIN-CONTAINING PROTEIN"/>
    <property type="match status" value="1"/>
</dbReference>
<dbReference type="GeneID" id="55995686"/>
<dbReference type="Gene3D" id="3.40.50.720">
    <property type="entry name" value="NAD(P)-binding Rossmann-like Domain"/>
    <property type="match status" value="1"/>
</dbReference>
<reference evidence="6" key="1">
    <citation type="submission" date="2020-06" db="EMBL/GenBank/DDBJ databases">
        <title>A chromosome-scale genome assembly of Talaromyces rugulosus W13939.</title>
        <authorList>
            <person name="Wang B."/>
            <person name="Guo L."/>
            <person name="Ye K."/>
            <person name="Wang L."/>
        </authorList>
    </citation>
    <scope>NUCLEOTIDE SEQUENCE [LARGE SCALE GENOMIC DNA]</scope>
    <source>
        <strain evidence="6">W13939</strain>
    </source>
</reference>
<dbReference type="Pfam" id="PF05368">
    <property type="entry name" value="NmrA"/>
    <property type="match status" value="1"/>
</dbReference>
<feature type="domain" description="NmrA-like" evidence="4">
    <location>
        <begin position="3"/>
        <end position="244"/>
    </location>
</feature>
<dbReference type="RefSeq" id="XP_035347226.1">
    <property type="nucleotide sequence ID" value="XM_035491333.1"/>
</dbReference>
<evidence type="ECO:0000256" key="2">
    <source>
        <dbReference type="ARBA" id="ARBA00022857"/>
    </source>
</evidence>
<accession>A0A7H8R5T2</accession>
<evidence type="ECO:0000256" key="1">
    <source>
        <dbReference type="ARBA" id="ARBA00005725"/>
    </source>
</evidence>
<evidence type="ECO:0000313" key="6">
    <source>
        <dbReference type="Proteomes" id="UP000509510"/>
    </source>
</evidence>
<dbReference type="PANTHER" id="PTHR47706">
    <property type="entry name" value="NMRA-LIKE FAMILY PROTEIN"/>
    <property type="match status" value="1"/>
</dbReference>
<dbReference type="GO" id="GO:0016491">
    <property type="term" value="F:oxidoreductase activity"/>
    <property type="evidence" value="ECO:0007669"/>
    <property type="project" value="UniProtKB-KW"/>
</dbReference>
<dbReference type="InterPro" id="IPR008030">
    <property type="entry name" value="NmrA-like"/>
</dbReference>